<proteinExistence type="predicted"/>
<keyword evidence="1" id="KW-0812">Transmembrane</keyword>
<organism evidence="2 3">
    <name type="scientific">Clathrospora elynae</name>
    <dbReference type="NCBI Taxonomy" id="706981"/>
    <lineage>
        <taxon>Eukaryota</taxon>
        <taxon>Fungi</taxon>
        <taxon>Dikarya</taxon>
        <taxon>Ascomycota</taxon>
        <taxon>Pezizomycotina</taxon>
        <taxon>Dothideomycetes</taxon>
        <taxon>Pleosporomycetidae</taxon>
        <taxon>Pleosporales</taxon>
        <taxon>Diademaceae</taxon>
        <taxon>Clathrospora</taxon>
    </lineage>
</organism>
<protein>
    <submittedName>
        <fullName evidence="2">Uncharacterized protein</fullName>
    </submittedName>
</protein>
<keyword evidence="1" id="KW-1133">Transmembrane helix</keyword>
<keyword evidence="1" id="KW-0472">Membrane</keyword>
<feature type="transmembrane region" description="Helical" evidence="1">
    <location>
        <begin position="21"/>
        <end position="40"/>
    </location>
</feature>
<dbReference type="Proteomes" id="UP000800038">
    <property type="component" value="Unassembled WGS sequence"/>
</dbReference>
<sequence>MSIQRASVFDVKEFFWRCIRLAVLIVISLILPMSCVYVDGVMCRDGECRQGGASRMYACKVSTTHNSEQPGVCRTRCWWTKESRSVRGHFVLRRHPRSYITVFPPP</sequence>
<evidence type="ECO:0000256" key="1">
    <source>
        <dbReference type="SAM" id="Phobius"/>
    </source>
</evidence>
<name>A0A6A5SVE3_9PLEO</name>
<dbReference type="EMBL" id="ML976022">
    <property type="protein sequence ID" value="KAF1943788.1"/>
    <property type="molecule type" value="Genomic_DNA"/>
</dbReference>
<reference evidence="2" key="1">
    <citation type="journal article" date="2020" name="Stud. Mycol.">
        <title>101 Dothideomycetes genomes: a test case for predicting lifestyles and emergence of pathogens.</title>
        <authorList>
            <person name="Haridas S."/>
            <person name="Albert R."/>
            <person name="Binder M."/>
            <person name="Bloem J."/>
            <person name="Labutti K."/>
            <person name="Salamov A."/>
            <person name="Andreopoulos B."/>
            <person name="Baker S."/>
            <person name="Barry K."/>
            <person name="Bills G."/>
            <person name="Bluhm B."/>
            <person name="Cannon C."/>
            <person name="Castanera R."/>
            <person name="Culley D."/>
            <person name="Daum C."/>
            <person name="Ezra D."/>
            <person name="Gonzalez J."/>
            <person name="Henrissat B."/>
            <person name="Kuo A."/>
            <person name="Liang C."/>
            <person name="Lipzen A."/>
            <person name="Lutzoni F."/>
            <person name="Magnuson J."/>
            <person name="Mondo S."/>
            <person name="Nolan M."/>
            <person name="Ohm R."/>
            <person name="Pangilinan J."/>
            <person name="Park H.-J."/>
            <person name="Ramirez L."/>
            <person name="Alfaro M."/>
            <person name="Sun H."/>
            <person name="Tritt A."/>
            <person name="Yoshinaga Y."/>
            <person name="Zwiers L.-H."/>
            <person name="Turgeon B."/>
            <person name="Goodwin S."/>
            <person name="Spatafora J."/>
            <person name="Crous P."/>
            <person name="Grigoriev I."/>
        </authorList>
    </citation>
    <scope>NUCLEOTIDE SEQUENCE</scope>
    <source>
        <strain evidence="2">CBS 161.51</strain>
    </source>
</reference>
<keyword evidence="3" id="KW-1185">Reference proteome</keyword>
<dbReference type="AlphaFoldDB" id="A0A6A5SVE3"/>
<accession>A0A6A5SVE3</accession>
<gene>
    <name evidence="2" type="ORF">EJ02DRAFT_121994</name>
</gene>
<evidence type="ECO:0000313" key="3">
    <source>
        <dbReference type="Proteomes" id="UP000800038"/>
    </source>
</evidence>
<evidence type="ECO:0000313" key="2">
    <source>
        <dbReference type="EMBL" id="KAF1943788.1"/>
    </source>
</evidence>